<dbReference type="AlphaFoldDB" id="A0A2H3DID8"/>
<accession>A0A2H3DID8</accession>
<evidence type="ECO:0000313" key="3">
    <source>
        <dbReference type="Proteomes" id="UP000217790"/>
    </source>
</evidence>
<reference evidence="3" key="1">
    <citation type="journal article" date="2017" name="Nat. Ecol. Evol.">
        <title>Genome expansion and lineage-specific genetic innovations in the forest pathogenic fungi Armillaria.</title>
        <authorList>
            <person name="Sipos G."/>
            <person name="Prasanna A.N."/>
            <person name="Walter M.C."/>
            <person name="O'Connor E."/>
            <person name="Balint B."/>
            <person name="Krizsan K."/>
            <person name="Kiss B."/>
            <person name="Hess J."/>
            <person name="Varga T."/>
            <person name="Slot J."/>
            <person name="Riley R."/>
            <person name="Boka B."/>
            <person name="Rigling D."/>
            <person name="Barry K."/>
            <person name="Lee J."/>
            <person name="Mihaltcheva S."/>
            <person name="LaButti K."/>
            <person name="Lipzen A."/>
            <person name="Waldron R."/>
            <person name="Moloney N.M."/>
            <person name="Sperisen C."/>
            <person name="Kredics L."/>
            <person name="Vagvoelgyi C."/>
            <person name="Patrignani A."/>
            <person name="Fitzpatrick D."/>
            <person name="Nagy I."/>
            <person name="Doyle S."/>
            <person name="Anderson J.B."/>
            <person name="Grigoriev I.V."/>
            <person name="Gueldener U."/>
            <person name="Muensterkoetter M."/>
            <person name="Nagy L.G."/>
        </authorList>
    </citation>
    <scope>NUCLEOTIDE SEQUENCE [LARGE SCALE GENOMIC DNA]</scope>
    <source>
        <strain evidence="3">Ar21-2</strain>
    </source>
</reference>
<feature type="region of interest" description="Disordered" evidence="1">
    <location>
        <begin position="1"/>
        <end position="30"/>
    </location>
</feature>
<evidence type="ECO:0000313" key="2">
    <source>
        <dbReference type="EMBL" id="PBK94991.1"/>
    </source>
</evidence>
<keyword evidence="3" id="KW-1185">Reference proteome</keyword>
<dbReference type="InParanoid" id="A0A2H3DID8"/>
<gene>
    <name evidence="2" type="ORF">ARMGADRAFT_1029324</name>
</gene>
<proteinExistence type="predicted"/>
<dbReference type="OMA" id="KDTHTES"/>
<protein>
    <submittedName>
        <fullName evidence="2">Uncharacterized protein</fullName>
    </submittedName>
</protein>
<dbReference type="OrthoDB" id="10573718at2759"/>
<name>A0A2H3DID8_ARMGA</name>
<evidence type="ECO:0000256" key="1">
    <source>
        <dbReference type="SAM" id="MobiDB-lite"/>
    </source>
</evidence>
<dbReference type="EMBL" id="KZ293653">
    <property type="protein sequence ID" value="PBK94991.1"/>
    <property type="molecule type" value="Genomic_DNA"/>
</dbReference>
<dbReference type="Proteomes" id="UP000217790">
    <property type="component" value="Unassembled WGS sequence"/>
</dbReference>
<sequence length="189" mass="20607">MSSGRKSKETEDDPPTLSKDTHTESNYPIQMHTPPHVLAMLGLHEDNAHTLKSSDAQPAARLPSMAPDSLAKLEDEQEGLGLKILIVANINATSFGHACFLVKFPGGSGSLQLSSGGKATIPVSKVIRERFGGSDLTAYLWAEVVDVHYISSQAEQGRVLVIWILAWTTDEIMKHKIGIFNEDFLPTSR</sequence>
<organism evidence="2 3">
    <name type="scientific">Armillaria gallica</name>
    <name type="common">Bulbous honey fungus</name>
    <name type="synonym">Armillaria bulbosa</name>
    <dbReference type="NCBI Taxonomy" id="47427"/>
    <lineage>
        <taxon>Eukaryota</taxon>
        <taxon>Fungi</taxon>
        <taxon>Dikarya</taxon>
        <taxon>Basidiomycota</taxon>
        <taxon>Agaricomycotina</taxon>
        <taxon>Agaricomycetes</taxon>
        <taxon>Agaricomycetidae</taxon>
        <taxon>Agaricales</taxon>
        <taxon>Marasmiineae</taxon>
        <taxon>Physalacriaceae</taxon>
        <taxon>Armillaria</taxon>
    </lineage>
</organism>